<feature type="region of interest" description="Disordered" evidence="1">
    <location>
        <begin position="1"/>
        <end position="59"/>
    </location>
</feature>
<sequence>MPPSSMGLGSSSSGGARRGVAPQRKIARPSPDGEKTPSQHLWRGSHRPYGVSQSGRARSCSLSDDLLGQRVTPGLPDAREISRSFLSLQPRGPDCSSTISDGKAQGEASEQESTTPSGVGEVILAINMTDKGVLGCAYYLVHQQALFVMNELEGADVSILESLLIHAQPNTVLLPFKAKDLVMDFFDKTTLVAEGERMPLHRISLQLK</sequence>
<feature type="compositionally biased region" description="Low complexity" evidence="1">
    <location>
        <begin position="1"/>
        <end position="15"/>
    </location>
</feature>
<dbReference type="EMBL" id="ML119058">
    <property type="protein sequence ID" value="ROT37029.1"/>
    <property type="molecule type" value="Genomic_DNA"/>
</dbReference>
<evidence type="ECO:0000313" key="2">
    <source>
        <dbReference type="EMBL" id="ROT37029.1"/>
    </source>
</evidence>
<dbReference type="RefSeq" id="XP_028464835.1">
    <property type="nucleotide sequence ID" value="XM_028607294.1"/>
</dbReference>
<evidence type="ECO:0000313" key="3">
    <source>
        <dbReference type="Proteomes" id="UP000272025"/>
    </source>
</evidence>
<dbReference type="Proteomes" id="UP000272025">
    <property type="component" value="Unassembled WGS sequence"/>
</dbReference>
<proteinExistence type="predicted"/>
<evidence type="ECO:0000256" key="1">
    <source>
        <dbReference type="SAM" id="MobiDB-lite"/>
    </source>
</evidence>
<dbReference type="GeneID" id="39575772"/>
<dbReference type="OrthoDB" id="29596at2759"/>
<reference evidence="2 3" key="1">
    <citation type="journal article" date="2018" name="Mol. Ecol.">
        <title>The obligate alkalophilic soda-lake fungus Sodiomyces alkalinus has shifted to a protein diet.</title>
        <authorList>
            <person name="Grum-Grzhimaylo A.A."/>
            <person name="Falkoski D.L."/>
            <person name="van den Heuvel J."/>
            <person name="Valero-Jimenez C.A."/>
            <person name="Min B."/>
            <person name="Choi I.G."/>
            <person name="Lipzen A."/>
            <person name="Daum C.G."/>
            <person name="Aanen D.K."/>
            <person name="Tsang A."/>
            <person name="Henrissat B."/>
            <person name="Bilanenko E.N."/>
            <person name="de Vries R.P."/>
            <person name="van Kan J.A.L."/>
            <person name="Grigoriev I.V."/>
            <person name="Debets A.J.M."/>
        </authorList>
    </citation>
    <scope>NUCLEOTIDE SEQUENCE [LARGE SCALE GENOMIC DNA]</scope>
    <source>
        <strain evidence="2 3">F11</strain>
    </source>
</reference>
<accession>A0A3N2PR86</accession>
<protein>
    <submittedName>
        <fullName evidence="2">Uncharacterized protein</fullName>
    </submittedName>
</protein>
<organism evidence="2 3">
    <name type="scientific">Sodiomyces alkalinus (strain CBS 110278 / VKM F-3762 / F11)</name>
    <name type="common">Alkaliphilic filamentous fungus</name>
    <dbReference type="NCBI Taxonomy" id="1314773"/>
    <lineage>
        <taxon>Eukaryota</taxon>
        <taxon>Fungi</taxon>
        <taxon>Dikarya</taxon>
        <taxon>Ascomycota</taxon>
        <taxon>Pezizomycotina</taxon>
        <taxon>Sordariomycetes</taxon>
        <taxon>Hypocreomycetidae</taxon>
        <taxon>Glomerellales</taxon>
        <taxon>Plectosphaerellaceae</taxon>
        <taxon>Sodiomyces</taxon>
    </lineage>
</organism>
<name>A0A3N2PR86_SODAK</name>
<gene>
    <name evidence="2" type="ORF">SODALDRAFT_213477</name>
</gene>
<keyword evidence="3" id="KW-1185">Reference proteome</keyword>
<dbReference type="STRING" id="1314773.A0A3N2PR86"/>
<feature type="region of interest" description="Disordered" evidence="1">
    <location>
        <begin position="86"/>
        <end position="116"/>
    </location>
</feature>
<dbReference type="AlphaFoldDB" id="A0A3N2PR86"/>